<comment type="caution">
    <text evidence="1">The sequence shown here is derived from an EMBL/GenBank/DDBJ whole genome shotgun (WGS) entry which is preliminary data.</text>
</comment>
<organism evidence="1 2">
    <name type="scientific">Mycena rosella</name>
    <name type="common">Pink bonnet</name>
    <name type="synonym">Agaricus rosellus</name>
    <dbReference type="NCBI Taxonomy" id="1033263"/>
    <lineage>
        <taxon>Eukaryota</taxon>
        <taxon>Fungi</taxon>
        <taxon>Dikarya</taxon>
        <taxon>Basidiomycota</taxon>
        <taxon>Agaricomycotina</taxon>
        <taxon>Agaricomycetes</taxon>
        <taxon>Agaricomycetidae</taxon>
        <taxon>Agaricales</taxon>
        <taxon>Marasmiineae</taxon>
        <taxon>Mycenaceae</taxon>
        <taxon>Mycena</taxon>
    </lineage>
</organism>
<accession>A0AAD7CU29</accession>
<name>A0AAD7CU29_MYCRO</name>
<evidence type="ECO:0000313" key="1">
    <source>
        <dbReference type="EMBL" id="KAJ7664109.1"/>
    </source>
</evidence>
<reference evidence="1" key="1">
    <citation type="submission" date="2023-03" db="EMBL/GenBank/DDBJ databases">
        <title>Massive genome expansion in bonnet fungi (Mycena s.s.) driven by repeated elements and novel gene families across ecological guilds.</title>
        <authorList>
            <consortium name="Lawrence Berkeley National Laboratory"/>
            <person name="Harder C.B."/>
            <person name="Miyauchi S."/>
            <person name="Viragh M."/>
            <person name="Kuo A."/>
            <person name="Thoen E."/>
            <person name="Andreopoulos B."/>
            <person name="Lu D."/>
            <person name="Skrede I."/>
            <person name="Drula E."/>
            <person name="Henrissat B."/>
            <person name="Morin E."/>
            <person name="Kohler A."/>
            <person name="Barry K."/>
            <person name="LaButti K."/>
            <person name="Morin E."/>
            <person name="Salamov A."/>
            <person name="Lipzen A."/>
            <person name="Mereny Z."/>
            <person name="Hegedus B."/>
            <person name="Baldrian P."/>
            <person name="Stursova M."/>
            <person name="Weitz H."/>
            <person name="Taylor A."/>
            <person name="Grigoriev I.V."/>
            <person name="Nagy L.G."/>
            <person name="Martin F."/>
            <person name="Kauserud H."/>
        </authorList>
    </citation>
    <scope>NUCLEOTIDE SEQUENCE</scope>
    <source>
        <strain evidence="1">CBHHK067</strain>
    </source>
</reference>
<dbReference type="AlphaFoldDB" id="A0AAD7CU29"/>
<dbReference type="Proteomes" id="UP001221757">
    <property type="component" value="Unassembled WGS sequence"/>
</dbReference>
<protein>
    <submittedName>
        <fullName evidence="1">Uncharacterized protein</fullName>
    </submittedName>
</protein>
<evidence type="ECO:0000313" key="2">
    <source>
        <dbReference type="Proteomes" id="UP001221757"/>
    </source>
</evidence>
<proteinExistence type="predicted"/>
<sequence>MTQLAATSYTLLHLNPQGDLRPDIGMFLKLGRVDPPWFSEGMYLRAKLQLQSLRETAAVPARDATTTTPQQRQMGRRKFLIYPTGVLPGRRRGFRTDGRWSDESRRGRAWGLYSDSIGRGRSANKTKTKTNHATLRGIVRLNAGRISCDRRPTEETPG</sequence>
<keyword evidence="2" id="KW-1185">Reference proteome</keyword>
<gene>
    <name evidence="1" type="ORF">B0H17DRAFT_1143844</name>
</gene>
<dbReference type="EMBL" id="JARKIE010000227">
    <property type="protein sequence ID" value="KAJ7664109.1"/>
    <property type="molecule type" value="Genomic_DNA"/>
</dbReference>